<feature type="signal peptide" evidence="9">
    <location>
        <begin position="1"/>
        <end position="29"/>
    </location>
</feature>
<dbReference type="SUPFAM" id="SSF48317">
    <property type="entry name" value="Acid phosphatase/Vanadium-dependent haloperoxidase"/>
    <property type="match status" value="1"/>
</dbReference>
<organism evidence="11 12">
    <name type="scientific">Allostreptomyces psammosilenae</name>
    <dbReference type="NCBI Taxonomy" id="1892865"/>
    <lineage>
        <taxon>Bacteria</taxon>
        <taxon>Bacillati</taxon>
        <taxon>Actinomycetota</taxon>
        <taxon>Actinomycetes</taxon>
        <taxon>Kitasatosporales</taxon>
        <taxon>Streptomycetaceae</taxon>
        <taxon>Allostreptomyces</taxon>
    </lineage>
</organism>
<dbReference type="GO" id="GO:0005886">
    <property type="term" value="C:plasma membrane"/>
    <property type="evidence" value="ECO:0007669"/>
    <property type="project" value="UniProtKB-SubCell"/>
</dbReference>
<feature type="transmembrane region" description="Helical" evidence="8">
    <location>
        <begin position="197"/>
        <end position="215"/>
    </location>
</feature>
<evidence type="ECO:0000256" key="4">
    <source>
        <dbReference type="ARBA" id="ARBA00022801"/>
    </source>
</evidence>
<dbReference type="Gene3D" id="1.20.144.10">
    <property type="entry name" value="Phosphatidic acid phosphatase type 2/haloperoxidase"/>
    <property type="match status" value="1"/>
</dbReference>
<feature type="transmembrane region" description="Helical" evidence="8">
    <location>
        <begin position="95"/>
        <end position="115"/>
    </location>
</feature>
<gene>
    <name evidence="11" type="ORF">FHU37_003700</name>
</gene>
<dbReference type="GO" id="GO:0050380">
    <property type="term" value="F:undecaprenyl-diphosphatase activity"/>
    <property type="evidence" value="ECO:0007669"/>
    <property type="project" value="UniProtKB-EC"/>
</dbReference>
<dbReference type="PANTHER" id="PTHR14969:SF62">
    <property type="entry name" value="DECAPRENYLPHOSPHORYL-5-PHOSPHORIBOSE PHOSPHATASE RV3807C-RELATED"/>
    <property type="match status" value="1"/>
</dbReference>
<evidence type="ECO:0000256" key="6">
    <source>
        <dbReference type="ARBA" id="ARBA00023136"/>
    </source>
</evidence>
<dbReference type="RefSeq" id="WP_218904077.1">
    <property type="nucleotide sequence ID" value="NZ_JACBZD010000001.1"/>
</dbReference>
<sequence length="262" mass="27057">MRMTRRRTSAGVTAVLTGGTFLPAATASAAEPVGAGTGGAEAGSAGESGGAAPAPGPGGEPGNIEDVPDVMAEWYLDVVDFADSTPSAVQGFMELFTEGVVLLFGVLMLLAWWRARGRDSRAMAGALLAPVAVVAAYLTSEVSKLYLTAERPCRTLPDVVPIAECPPPGDWSFPSNHSAIAGASVLALFLAWRRLGALALPLGLLGAYSRVFVGAHYPHDAIVGFLLGALVAPLVVLVLRGPTTRLVARLRAGSPTWLLTRS</sequence>
<protein>
    <submittedName>
        <fullName evidence="11">Undecaprenyl-diphosphatase</fullName>
        <ecNumber evidence="11">3.6.1.27</ecNumber>
    </submittedName>
</protein>
<keyword evidence="9" id="KW-0732">Signal</keyword>
<name>A0A852ZY82_9ACTN</name>
<dbReference type="EMBL" id="JACBZD010000001">
    <property type="protein sequence ID" value="NYI06757.1"/>
    <property type="molecule type" value="Genomic_DNA"/>
</dbReference>
<keyword evidence="6 8" id="KW-0472">Membrane</keyword>
<evidence type="ECO:0000256" key="9">
    <source>
        <dbReference type="SAM" id="SignalP"/>
    </source>
</evidence>
<feature type="compositionally biased region" description="Gly residues" evidence="7">
    <location>
        <begin position="35"/>
        <end position="49"/>
    </location>
</feature>
<evidence type="ECO:0000256" key="3">
    <source>
        <dbReference type="ARBA" id="ARBA00022692"/>
    </source>
</evidence>
<feature type="transmembrane region" description="Helical" evidence="8">
    <location>
        <begin position="221"/>
        <end position="239"/>
    </location>
</feature>
<keyword evidence="12" id="KW-1185">Reference proteome</keyword>
<evidence type="ECO:0000256" key="1">
    <source>
        <dbReference type="ARBA" id="ARBA00004651"/>
    </source>
</evidence>
<proteinExistence type="predicted"/>
<dbReference type="InterPro" id="IPR000326">
    <property type="entry name" value="PAP2/HPO"/>
</dbReference>
<reference evidence="11 12" key="1">
    <citation type="submission" date="2020-07" db="EMBL/GenBank/DDBJ databases">
        <title>Sequencing the genomes of 1000 actinobacteria strains.</title>
        <authorList>
            <person name="Klenk H.-P."/>
        </authorList>
    </citation>
    <scope>NUCLEOTIDE SEQUENCE [LARGE SCALE GENOMIC DNA]</scope>
    <source>
        <strain evidence="11 12">DSM 42178</strain>
    </source>
</reference>
<dbReference type="PANTHER" id="PTHR14969">
    <property type="entry name" value="SPHINGOSINE-1-PHOSPHATE PHOSPHOHYDROLASE"/>
    <property type="match status" value="1"/>
</dbReference>
<dbReference type="Pfam" id="PF01569">
    <property type="entry name" value="PAP2"/>
    <property type="match status" value="1"/>
</dbReference>
<evidence type="ECO:0000313" key="11">
    <source>
        <dbReference type="EMBL" id="NYI06757.1"/>
    </source>
</evidence>
<evidence type="ECO:0000256" key="5">
    <source>
        <dbReference type="ARBA" id="ARBA00022989"/>
    </source>
</evidence>
<keyword evidence="5 8" id="KW-1133">Transmembrane helix</keyword>
<comment type="caution">
    <text evidence="11">The sequence shown here is derived from an EMBL/GenBank/DDBJ whole genome shotgun (WGS) entry which is preliminary data.</text>
</comment>
<feature type="domain" description="Phosphatidic acid phosphatase type 2/haloperoxidase" evidence="10">
    <location>
        <begin position="123"/>
        <end position="236"/>
    </location>
</feature>
<feature type="chain" id="PRO_5032830465" evidence="9">
    <location>
        <begin position="30"/>
        <end position="262"/>
    </location>
</feature>
<evidence type="ECO:0000313" key="12">
    <source>
        <dbReference type="Proteomes" id="UP000567795"/>
    </source>
</evidence>
<comment type="subcellular location">
    <subcellularLocation>
        <location evidence="1">Cell membrane</location>
        <topology evidence="1">Multi-pass membrane protein</topology>
    </subcellularLocation>
</comment>
<dbReference type="EC" id="3.6.1.27" evidence="11"/>
<keyword evidence="3 8" id="KW-0812">Transmembrane</keyword>
<dbReference type="InterPro" id="IPR036938">
    <property type="entry name" value="PAP2/HPO_sf"/>
</dbReference>
<accession>A0A852ZY82</accession>
<keyword evidence="4 11" id="KW-0378">Hydrolase</keyword>
<evidence type="ECO:0000256" key="8">
    <source>
        <dbReference type="SAM" id="Phobius"/>
    </source>
</evidence>
<evidence type="ECO:0000256" key="2">
    <source>
        <dbReference type="ARBA" id="ARBA00022475"/>
    </source>
</evidence>
<dbReference type="Proteomes" id="UP000567795">
    <property type="component" value="Unassembled WGS sequence"/>
</dbReference>
<evidence type="ECO:0000256" key="7">
    <source>
        <dbReference type="SAM" id="MobiDB-lite"/>
    </source>
</evidence>
<keyword evidence="2" id="KW-1003">Cell membrane</keyword>
<evidence type="ECO:0000259" key="10">
    <source>
        <dbReference type="SMART" id="SM00014"/>
    </source>
</evidence>
<dbReference type="AlphaFoldDB" id="A0A852ZY82"/>
<dbReference type="SMART" id="SM00014">
    <property type="entry name" value="acidPPc"/>
    <property type="match status" value="1"/>
</dbReference>
<feature type="region of interest" description="Disordered" evidence="7">
    <location>
        <begin position="32"/>
        <end position="64"/>
    </location>
</feature>